<feature type="region of interest" description="Disordered" evidence="1">
    <location>
        <begin position="49"/>
        <end position="68"/>
    </location>
</feature>
<keyword evidence="3" id="KW-1185">Reference proteome</keyword>
<evidence type="ECO:0000313" key="3">
    <source>
        <dbReference type="Proteomes" id="UP000193685"/>
    </source>
</evidence>
<feature type="region of interest" description="Disordered" evidence="1">
    <location>
        <begin position="1"/>
        <end position="21"/>
    </location>
</feature>
<evidence type="ECO:0000313" key="2">
    <source>
        <dbReference type="EMBL" id="ORY87002.1"/>
    </source>
</evidence>
<gene>
    <name evidence="2" type="ORF">BCR37DRAFT_385440</name>
</gene>
<dbReference type="GeneID" id="63786953"/>
<organism evidence="2 3">
    <name type="scientific">Protomyces lactucae-debilis</name>
    <dbReference type="NCBI Taxonomy" id="2754530"/>
    <lineage>
        <taxon>Eukaryota</taxon>
        <taxon>Fungi</taxon>
        <taxon>Dikarya</taxon>
        <taxon>Ascomycota</taxon>
        <taxon>Taphrinomycotina</taxon>
        <taxon>Taphrinomycetes</taxon>
        <taxon>Taphrinales</taxon>
        <taxon>Protomycetaceae</taxon>
        <taxon>Protomyces</taxon>
    </lineage>
</organism>
<feature type="region of interest" description="Disordered" evidence="1">
    <location>
        <begin position="115"/>
        <end position="152"/>
    </location>
</feature>
<dbReference type="Proteomes" id="UP000193685">
    <property type="component" value="Unassembled WGS sequence"/>
</dbReference>
<name>A0A1Y2FSL8_PROLT</name>
<accession>A0A1Y2FSL8</accession>
<feature type="region of interest" description="Disordered" evidence="1">
    <location>
        <begin position="321"/>
        <end position="343"/>
    </location>
</feature>
<proteinExistence type="predicted"/>
<protein>
    <submittedName>
        <fullName evidence="2">Uncharacterized protein</fullName>
    </submittedName>
</protein>
<comment type="caution">
    <text evidence="2">The sequence shown here is derived from an EMBL/GenBank/DDBJ whole genome shotgun (WGS) entry which is preliminary data.</text>
</comment>
<reference evidence="2 3" key="1">
    <citation type="submission" date="2016-07" db="EMBL/GenBank/DDBJ databases">
        <title>Pervasive Adenine N6-methylation of Active Genes in Fungi.</title>
        <authorList>
            <consortium name="DOE Joint Genome Institute"/>
            <person name="Mondo S.J."/>
            <person name="Dannebaum R.O."/>
            <person name="Kuo R.C."/>
            <person name="Labutti K."/>
            <person name="Haridas S."/>
            <person name="Kuo A."/>
            <person name="Salamov A."/>
            <person name="Ahrendt S.R."/>
            <person name="Lipzen A."/>
            <person name="Sullivan W."/>
            <person name="Andreopoulos W.B."/>
            <person name="Clum A."/>
            <person name="Lindquist E."/>
            <person name="Daum C."/>
            <person name="Ramamoorthy G.K."/>
            <person name="Gryganskyi A."/>
            <person name="Culley D."/>
            <person name="Magnuson J.K."/>
            <person name="James T.Y."/>
            <person name="O'Malley M.A."/>
            <person name="Stajich J.E."/>
            <person name="Spatafora J.W."/>
            <person name="Visel A."/>
            <person name="Grigoriev I.V."/>
        </authorList>
    </citation>
    <scope>NUCLEOTIDE SEQUENCE [LARGE SCALE GENOMIC DNA]</scope>
    <source>
        <strain evidence="2 3">12-1054</strain>
    </source>
</reference>
<dbReference type="RefSeq" id="XP_040727858.1">
    <property type="nucleotide sequence ID" value="XM_040870354.1"/>
</dbReference>
<dbReference type="AlphaFoldDB" id="A0A1Y2FSL8"/>
<sequence>MPFKIQHFQRPPVAKAEEQQGSKFLANDSSLGRVPGEASYHFIYRQEVESSTSESVPKIPPGDDNVTHLPFVAIRKPPAEHAVPSIPQGPTVVSASSRLVKHEQMQLLDDAGRTLHEGQQHSSTPSYRHDANGHEDEETSTAQMTSYDVKPQRPEHAILTVSGRDLQQLRHSTAANASQFALDGLSEARHDQRGDYEERDEDVQNDDGFGFAMPCAAENALDQIPCITNEQGEPVNLSEVNVCEKLFGPEGDQLGPTLLSEWQQVLRQVEGSQRVCDKVAEGSLDQSKPLLFTLQGEQLISPQSPGSECFDEEGKLVELSSEDVQRVEQKLSAGKDTGMHGNKLILGNHEQIRDLEHEATAGEGPEDSEVAGSA</sequence>
<evidence type="ECO:0000256" key="1">
    <source>
        <dbReference type="SAM" id="MobiDB-lite"/>
    </source>
</evidence>
<dbReference type="EMBL" id="MCFI01000002">
    <property type="protein sequence ID" value="ORY87002.1"/>
    <property type="molecule type" value="Genomic_DNA"/>
</dbReference>